<dbReference type="InterPro" id="IPR005588">
    <property type="entry name" value="MucB_RseB"/>
</dbReference>
<evidence type="ECO:0000256" key="5">
    <source>
        <dbReference type="SAM" id="SignalP"/>
    </source>
</evidence>
<name>A0ABR5HP31_9BURK</name>
<dbReference type="PANTHER" id="PTHR38782">
    <property type="match status" value="1"/>
</dbReference>
<dbReference type="InterPro" id="IPR033434">
    <property type="entry name" value="MucB/RseB_N"/>
</dbReference>
<sequence length="357" mass="39587">MQSVRLNKTRYWGRLPALMLCAAAMLTVAQTSFAQGDGLTAQRKSAAALLNLIHDAAQQQNYEGTFIYQRGATVQSSRITHVATRGDGEYESLESLDGAPRRMLRHDDDMHTFIPERHLLAVEHRQSKDSFPSLLSTSGDQVLSNYEPKMLSTDRVAGLDSQVLELDPKDKYHFAYKLWADAKTGLLLRAQTLNPDNGQVLEQLSFSQVKIGGPIDKVSIANGMRSMSGWTVVRPPVQSVDMESQGWKLAPNIHGFRMIRELRRPMASSQQGQPPIPVDQAVYSDGLAAISVFVEPVEKNSRKEGAGSSGATHVLVKRRGDFWITLLGEVPQATLQQFVSTIEYMTACDASRIDCRR</sequence>
<comment type="similarity">
    <text evidence="2">Belongs to the RseB family.</text>
</comment>
<dbReference type="InterPro" id="IPR033436">
    <property type="entry name" value="MucB/RseB_C"/>
</dbReference>
<evidence type="ECO:0000259" key="6">
    <source>
        <dbReference type="Pfam" id="PF03888"/>
    </source>
</evidence>
<comment type="subcellular location">
    <subcellularLocation>
        <location evidence="1">Periplasm</location>
    </subcellularLocation>
</comment>
<evidence type="ECO:0000256" key="3">
    <source>
        <dbReference type="ARBA" id="ARBA00022729"/>
    </source>
</evidence>
<dbReference type="InterPro" id="IPR038484">
    <property type="entry name" value="MucB/RseB_C_sf"/>
</dbReference>
<evidence type="ECO:0000256" key="1">
    <source>
        <dbReference type="ARBA" id="ARBA00004418"/>
    </source>
</evidence>
<evidence type="ECO:0000256" key="2">
    <source>
        <dbReference type="ARBA" id="ARBA00008150"/>
    </source>
</evidence>
<proteinExistence type="inferred from homology"/>
<feature type="domain" description="MucB/RseB N-terminal" evidence="6">
    <location>
        <begin position="45"/>
        <end position="221"/>
    </location>
</feature>
<evidence type="ECO:0000259" key="7">
    <source>
        <dbReference type="Pfam" id="PF17188"/>
    </source>
</evidence>
<dbReference type="Gene3D" id="3.30.200.100">
    <property type="entry name" value="MucB/RseB, C-terminal domain"/>
    <property type="match status" value="1"/>
</dbReference>
<feature type="signal peptide" evidence="5">
    <location>
        <begin position="1"/>
        <end position="34"/>
    </location>
</feature>
<reference evidence="8 9" key="1">
    <citation type="submission" date="2015-06" db="EMBL/GenBank/DDBJ databases">
        <title>Comparative genomics of Burkholderia leaf nodule symbionts.</title>
        <authorList>
            <person name="Carlier A."/>
            <person name="Eberl L."/>
            <person name="Pinto-Carbo M."/>
        </authorList>
    </citation>
    <scope>NUCLEOTIDE SEQUENCE [LARGE SCALE GENOMIC DNA]</scope>
    <source>
        <strain evidence="8 9">UZHbot3</strain>
    </source>
</reference>
<dbReference type="PANTHER" id="PTHR38782:SF1">
    <property type="entry name" value="SIGMA-E FACTOR REGULATORY PROTEIN RSEB"/>
    <property type="match status" value="1"/>
</dbReference>
<dbReference type="Pfam" id="PF03888">
    <property type="entry name" value="MucB_RseB"/>
    <property type="match status" value="1"/>
</dbReference>
<evidence type="ECO:0000256" key="4">
    <source>
        <dbReference type="ARBA" id="ARBA00022764"/>
    </source>
</evidence>
<dbReference type="Pfam" id="PF17188">
    <property type="entry name" value="MucB_RseB_C"/>
    <property type="match status" value="1"/>
</dbReference>
<dbReference type="PIRSF" id="PIRSF005427">
    <property type="entry name" value="RseB"/>
    <property type="match status" value="1"/>
</dbReference>
<keyword evidence="3 5" id="KW-0732">Signal</keyword>
<gene>
    <name evidence="8" type="ORF">BPMI_01783c</name>
</gene>
<accession>A0ABR5HP31</accession>
<evidence type="ECO:0000313" key="8">
    <source>
        <dbReference type="EMBL" id="KMQ81146.1"/>
    </source>
</evidence>
<feature type="chain" id="PRO_5045601934" evidence="5">
    <location>
        <begin position="35"/>
        <end position="357"/>
    </location>
</feature>
<feature type="domain" description="MucB/RseB C-terminal" evidence="7">
    <location>
        <begin position="243"/>
        <end position="343"/>
    </location>
</feature>
<dbReference type="EMBL" id="LELG01000007">
    <property type="protein sequence ID" value="KMQ81146.1"/>
    <property type="molecule type" value="Genomic_DNA"/>
</dbReference>
<protein>
    <submittedName>
        <fullName evidence="8">Sigma factor RpoE negative regulatory protein RseB</fullName>
    </submittedName>
</protein>
<dbReference type="Proteomes" id="UP000242951">
    <property type="component" value="Unassembled WGS sequence"/>
</dbReference>
<organism evidence="8 9">
    <name type="scientific">Candidatus Burkholderia pumila</name>
    <dbReference type="NCBI Taxonomy" id="1090375"/>
    <lineage>
        <taxon>Bacteria</taxon>
        <taxon>Pseudomonadati</taxon>
        <taxon>Pseudomonadota</taxon>
        <taxon>Betaproteobacteria</taxon>
        <taxon>Burkholderiales</taxon>
        <taxon>Burkholderiaceae</taxon>
        <taxon>Burkholderia</taxon>
    </lineage>
</organism>
<comment type="caution">
    <text evidence="8">The sequence shown here is derived from an EMBL/GenBank/DDBJ whole genome shotgun (WGS) entry which is preliminary data.</text>
</comment>
<keyword evidence="9" id="KW-1185">Reference proteome</keyword>
<dbReference type="Gene3D" id="2.50.20.10">
    <property type="entry name" value="Lipoprotein localisation LolA/LolB/LppX"/>
    <property type="match status" value="1"/>
</dbReference>
<keyword evidence="4" id="KW-0574">Periplasm</keyword>
<dbReference type="CDD" id="cd16327">
    <property type="entry name" value="RseB"/>
    <property type="match status" value="1"/>
</dbReference>
<evidence type="ECO:0000313" key="9">
    <source>
        <dbReference type="Proteomes" id="UP000242951"/>
    </source>
</evidence>